<reference evidence="6" key="1">
    <citation type="journal article" date="2017" name="Nucleic Acids Res.">
        <title>Proteogenomics produces comprehensive and highly accurate protein-coding gene annotation in a complete genome assembly of Malassezia sympodialis.</title>
        <authorList>
            <person name="Zhu Y."/>
            <person name="Engstroem P.G."/>
            <person name="Tellgren-Roth C."/>
            <person name="Baudo C.D."/>
            <person name="Kennell J.C."/>
            <person name="Sun S."/>
            <person name="Billmyre R.B."/>
            <person name="Schroeder M.S."/>
            <person name="Andersson A."/>
            <person name="Holm T."/>
            <person name="Sigurgeirsson B."/>
            <person name="Wu G."/>
            <person name="Sankaranarayanan S.R."/>
            <person name="Siddharthan R."/>
            <person name="Sanyal K."/>
            <person name="Lundeberg J."/>
            <person name="Nystedt B."/>
            <person name="Boekhout T."/>
            <person name="Dawson T.L. Jr."/>
            <person name="Heitman J."/>
            <person name="Scheynius A."/>
            <person name="Lehtioe J."/>
        </authorList>
    </citation>
    <scope>NUCLEOTIDE SEQUENCE [LARGE SCALE GENOMIC DNA]</scope>
    <source>
        <strain evidence="6">ATCC 42132</strain>
    </source>
</reference>
<keyword evidence="2 3" id="KW-0802">TPR repeat</keyword>
<accession>A0A1M8AAX5</accession>
<evidence type="ECO:0000256" key="3">
    <source>
        <dbReference type="PROSITE-ProRule" id="PRU00339"/>
    </source>
</evidence>
<evidence type="ECO:0000256" key="4">
    <source>
        <dbReference type="SAM" id="Coils"/>
    </source>
</evidence>
<dbReference type="Proteomes" id="UP000186303">
    <property type="component" value="Chromosome 7"/>
</dbReference>
<name>A0A1M8AAX5_MALS4</name>
<dbReference type="SUPFAM" id="SSF48452">
    <property type="entry name" value="TPR-like"/>
    <property type="match status" value="1"/>
</dbReference>
<organism evidence="5 6">
    <name type="scientific">Malassezia sympodialis (strain ATCC 42132)</name>
    <name type="common">Atopic eczema-associated yeast</name>
    <dbReference type="NCBI Taxonomy" id="1230383"/>
    <lineage>
        <taxon>Eukaryota</taxon>
        <taxon>Fungi</taxon>
        <taxon>Dikarya</taxon>
        <taxon>Basidiomycota</taxon>
        <taxon>Ustilaginomycotina</taxon>
        <taxon>Malasseziomycetes</taxon>
        <taxon>Malasseziales</taxon>
        <taxon>Malasseziaceae</taxon>
        <taxon>Malassezia</taxon>
    </lineage>
</organism>
<dbReference type="PANTHER" id="PTHR44858:SF1">
    <property type="entry name" value="UDP-N-ACETYLGLUCOSAMINE--PEPTIDE N-ACETYLGLUCOSAMINYLTRANSFERASE SPINDLY-RELATED"/>
    <property type="match status" value="1"/>
</dbReference>
<feature type="coiled-coil region" evidence="4">
    <location>
        <begin position="178"/>
        <end position="234"/>
    </location>
</feature>
<dbReference type="SMART" id="SM00028">
    <property type="entry name" value="TPR"/>
    <property type="match status" value="3"/>
</dbReference>
<keyword evidence="6" id="KW-1185">Reference proteome</keyword>
<sequence>MSFLGRATARSVRFGAARIRVPQTQRIFARPTRCRHGIIRCTYSFSDELGYATEKSPEVSLNDPTEQEAQKLLESGTLKLEVGDTEGAMADYRQSIEVHKNASAYYNLGICQYQERDLVGAIESWKAALAIAPDSPDAHTNLASAYIMSKPPQGELALSHLKTAAELSPDDGEIQFNLATVLEACEQLEEAIHAYKKAKENGIDRADQNVRNCMAKLMAARVDIERQERELQEKQK</sequence>
<keyword evidence="4" id="KW-0175">Coiled coil</keyword>
<dbReference type="InterPro" id="IPR019734">
    <property type="entry name" value="TPR_rpt"/>
</dbReference>
<dbReference type="OrthoDB" id="1926212at2759"/>
<evidence type="ECO:0000313" key="6">
    <source>
        <dbReference type="Proteomes" id="UP000186303"/>
    </source>
</evidence>
<evidence type="ECO:0000256" key="1">
    <source>
        <dbReference type="ARBA" id="ARBA00022737"/>
    </source>
</evidence>
<gene>
    <name evidence="5" type="ORF">MSYG_4006</name>
</gene>
<dbReference type="AlphaFoldDB" id="A0A1M8AAX5"/>
<dbReference type="EMBL" id="LT671827">
    <property type="protein sequence ID" value="SHO79655.1"/>
    <property type="molecule type" value="Genomic_DNA"/>
</dbReference>
<evidence type="ECO:0008006" key="7">
    <source>
        <dbReference type="Google" id="ProtNLM"/>
    </source>
</evidence>
<dbReference type="InterPro" id="IPR011990">
    <property type="entry name" value="TPR-like_helical_dom_sf"/>
</dbReference>
<protein>
    <recommendedName>
        <fullName evidence="7">TPR-like protein</fullName>
    </recommendedName>
</protein>
<feature type="repeat" description="TPR" evidence="3">
    <location>
        <begin position="102"/>
        <end position="135"/>
    </location>
</feature>
<dbReference type="Pfam" id="PF13432">
    <property type="entry name" value="TPR_16"/>
    <property type="match status" value="2"/>
</dbReference>
<dbReference type="PROSITE" id="PS50005">
    <property type="entry name" value="TPR"/>
    <property type="match status" value="1"/>
</dbReference>
<dbReference type="InterPro" id="IPR050498">
    <property type="entry name" value="Ycf3"/>
</dbReference>
<dbReference type="PANTHER" id="PTHR44858">
    <property type="entry name" value="TETRATRICOPEPTIDE REPEAT PROTEIN 6"/>
    <property type="match status" value="1"/>
</dbReference>
<keyword evidence="1" id="KW-0677">Repeat</keyword>
<dbReference type="Gene3D" id="1.25.40.10">
    <property type="entry name" value="Tetratricopeptide repeat domain"/>
    <property type="match status" value="1"/>
</dbReference>
<evidence type="ECO:0000256" key="2">
    <source>
        <dbReference type="ARBA" id="ARBA00022803"/>
    </source>
</evidence>
<dbReference type="VEuPathDB" id="FungiDB:MSYG_4006"/>
<proteinExistence type="predicted"/>
<evidence type="ECO:0000313" key="5">
    <source>
        <dbReference type="EMBL" id="SHO79655.1"/>
    </source>
</evidence>